<dbReference type="RefSeq" id="WP_244356545.1">
    <property type="nucleotide sequence ID" value="NZ_JAJNNZ010000004.1"/>
</dbReference>
<name>A0A9X1W9Z4_9VIBR</name>
<keyword evidence="3" id="KW-1185">Reference proteome</keyword>
<feature type="transmembrane region" description="Helical" evidence="1">
    <location>
        <begin position="153"/>
        <end position="175"/>
    </location>
</feature>
<sequence length="187" mass="21028">MFEHLGSKVSGKMVIALLVVTNLVYFFMLGYSIPKLMEYSSGLPIFDMSPTGYRYEDALALLTALGNEGRAFYHTQLAIDLLYPALFAACYFALFQWLMKWGNTKSHVWQWVSLLPIFAAASDYAENMAIWLMLSDFPGLSSLLVTVASALTITKSAVTTVYWLALLVLIAIVSVQKYKKRTLRSLR</sequence>
<accession>A0A9X1W9Z4</accession>
<evidence type="ECO:0000313" key="3">
    <source>
        <dbReference type="Proteomes" id="UP001139488"/>
    </source>
</evidence>
<keyword evidence="1" id="KW-0472">Membrane</keyword>
<dbReference type="AlphaFoldDB" id="A0A9X1W9Z4"/>
<organism evidence="2 3">
    <name type="scientific">Vibrio gelatinilyticus</name>
    <dbReference type="NCBI Taxonomy" id="2893468"/>
    <lineage>
        <taxon>Bacteria</taxon>
        <taxon>Pseudomonadati</taxon>
        <taxon>Pseudomonadota</taxon>
        <taxon>Gammaproteobacteria</taxon>
        <taxon>Vibrionales</taxon>
        <taxon>Vibrionaceae</taxon>
        <taxon>Vibrio</taxon>
    </lineage>
</organism>
<feature type="transmembrane region" description="Helical" evidence="1">
    <location>
        <begin position="12"/>
        <end position="33"/>
    </location>
</feature>
<keyword evidence="1" id="KW-1133">Transmembrane helix</keyword>
<gene>
    <name evidence="2" type="ORF">LNL84_07740</name>
</gene>
<reference evidence="2" key="1">
    <citation type="submission" date="2021-11" db="EMBL/GenBank/DDBJ databases">
        <title>Vibrio ZSDE26 sp. nov. and Vibrio ZSDZ34 sp. nov., isolated from coastal seawater in Qingdao.</title>
        <authorList>
            <person name="Zhang P."/>
        </authorList>
    </citation>
    <scope>NUCLEOTIDE SEQUENCE</scope>
    <source>
        <strain evidence="2">ZSDZ34</strain>
    </source>
</reference>
<dbReference type="EMBL" id="JAJNNZ010000004">
    <property type="protein sequence ID" value="MCJ2376728.1"/>
    <property type="molecule type" value="Genomic_DNA"/>
</dbReference>
<comment type="caution">
    <text evidence="2">The sequence shown here is derived from an EMBL/GenBank/DDBJ whole genome shotgun (WGS) entry which is preliminary data.</text>
</comment>
<feature type="transmembrane region" description="Helical" evidence="1">
    <location>
        <begin position="81"/>
        <end position="99"/>
    </location>
</feature>
<protein>
    <submittedName>
        <fullName evidence="2">Uncharacterized protein</fullName>
    </submittedName>
</protein>
<evidence type="ECO:0000313" key="2">
    <source>
        <dbReference type="EMBL" id="MCJ2376728.1"/>
    </source>
</evidence>
<dbReference type="Proteomes" id="UP001139488">
    <property type="component" value="Unassembled WGS sequence"/>
</dbReference>
<proteinExistence type="predicted"/>
<evidence type="ECO:0000256" key="1">
    <source>
        <dbReference type="SAM" id="Phobius"/>
    </source>
</evidence>
<feature type="transmembrane region" description="Helical" evidence="1">
    <location>
        <begin position="111"/>
        <end position="133"/>
    </location>
</feature>
<keyword evidence="1" id="KW-0812">Transmembrane</keyword>